<comment type="subunit">
    <text evidence="4">Homotrimer.</text>
</comment>
<protein>
    <recommendedName>
        <fullName evidence="7">Putative 4-hydroxy-4-methyl-2-oxoglutarate aldolase</fullName>
        <ecNumber evidence="6">4.1.1.112</ecNumber>
        <ecNumber evidence="5">4.1.3.17</ecNumber>
    </recommendedName>
    <alternativeName>
        <fullName evidence="11">Oxaloacetate decarboxylase</fullName>
    </alternativeName>
    <alternativeName>
        <fullName evidence="9">Regulator of ribonuclease activity homolog</fullName>
    </alternativeName>
    <alternativeName>
        <fullName evidence="10">RraA-like protein</fullName>
    </alternativeName>
</protein>
<evidence type="ECO:0000256" key="12">
    <source>
        <dbReference type="ARBA" id="ARBA00047973"/>
    </source>
</evidence>
<evidence type="ECO:0000256" key="2">
    <source>
        <dbReference type="ARBA" id="ARBA00001968"/>
    </source>
</evidence>
<evidence type="ECO:0000256" key="10">
    <source>
        <dbReference type="ARBA" id="ARBA00030169"/>
    </source>
</evidence>
<dbReference type="PANTHER" id="PTHR33254:SF4">
    <property type="entry name" value="4-HYDROXY-4-METHYL-2-OXOGLUTARATE ALDOLASE 3-RELATED"/>
    <property type="match status" value="1"/>
</dbReference>
<dbReference type="EC" id="4.1.1.112" evidence="6"/>
<dbReference type="RefSeq" id="WP_262844849.1">
    <property type="nucleotide sequence ID" value="NZ_JANZYP010000033.1"/>
</dbReference>
<proteinExistence type="inferred from homology"/>
<comment type="catalytic activity">
    <reaction evidence="12">
        <text>oxaloacetate + H(+) = pyruvate + CO2</text>
        <dbReference type="Rhea" id="RHEA:15641"/>
        <dbReference type="ChEBI" id="CHEBI:15361"/>
        <dbReference type="ChEBI" id="CHEBI:15378"/>
        <dbReference type="ChEBI" id="CHEBI:16452"/>
        <dbReference type="ChEBI" id="CHEBI:16526"/>
        <dbReference type="EC" id="4.1.1.112"/>
    </reaction>
</comment>
<accession>A0ABV9ENY0</accession>
<comment type="function">
    <text evidence="8">Catalyzes the aldol cleavage of 4-hydroxy-4-methyl-2-oxoglutarate (HMG) into 2 molecules of pyruvate. Also contains a secondary oxaloacetate (OAA) decarboxylase activity due to the common pyruvate enolate transition state formed following C-C bond cleavage in the retro-aldol and decarboxylation reactions.</text>
</comment>
<comment type="cofactor">
    <cofactor evidence="2">
        <name>a divalent metal cation</name>
        <dbReference type="ChEBI" id="CHEBI:60240"/>
    </cofactor>
</comment>
<evidence type="ECO:0000313" key="14">
    <source>
        <dbReference type="Proteomes" id="UP001595891"/>
    </source>
</evidence>
<dbReference type="EMBL" id="JBHSFN010000032">
    <property type="protein sequence ID" value="MFC4591362.1"/>
    <property type="molecule type" value="Genomic_DNA"/>
</dbReference>
<evidence type="ECO:0000256" key="9">
    <source>
        <dbReference type="ARBA" id="ARBA00029596"/>
    </source>
</evidence>
<reference evidence="14" key="1">
    <citation type="journal article" date="2019" name="Int. J. Syst. Evol. Microbiol.">
        <title>The Global Catalogue of Microorganisms (GCM) 10K type strain sequencing project: providing services to taxonomists for standard genome sequencing and annotation.</title>
        <authorList>
            <consortium name="The Broad Institute Genomics Platform"/>
            <consortium name="The Broad Institute Genome Sequencing Center for Infectious Disease"/>
            <person name="Wu L."/>
            <person name="Ma J."/>
        </authorList>
    </citation>
    <scope>NUCLEOTIDE SEQUENCE [LARGE SCALE GENOMIC DNA]</scope>
    <source>
        <strain evidence="14">CCUG 49560</strain>
    </source>
</reference>
<evidence type="ECO:0000256" key="8">
    <source>
        <dbReference type="ARBA" id="ARBA00025046"/>
    </source>
</evidence>
<comment type="catalytic activity">
    <reaction evidence="1">
        <text>4-hydroxy-4-methyl-2-oxoglutarate = 2 pyruvate</text>
        <dbReference type="Rhea" id="RHEA:22748"/>
        <dbReference type="ChEBI" id="CHEBI:15361"/>
        <dbReference type="ChEBI" id="CHEBI:58276"/>
        <dbReference type="EC" id="4.1.3.17"/>
    </reaction>
</comment>
<evidence type="ECO:0000256" key="5">
    <source>
        <dbReference type="ARBA" id="ARBA00012213"/>
    </source>
</evidence>
<evidence type="ECO:0000256" key="11">
    <source>
        <dbReference type="ARBA" id="ARBA00032305"/>
    </source>
</evidence>
<evidence type="ECO:0000256" key="6">
    <source>
        <dbReference type="ARBA" id="ARBA00012947"/>
    </source>
</evidence>
<dbReference type="SUPFAM" id="SSF89562">
    <property type="entry name" value="RraA-like"/>
    <property type="match status" value="1"/>
</dbReference>
<dbReference type="InterPro" id="IPR036704">
    <property type="entry name" value="RraA/RraA-like_sf"/>
</dbReference>
<evidence type="ECO:0000256" key="3">
    <source>
        <dbReference type="ARBA" id="ARBA00008621"/>
    </source>
</evidence>
<gene>
    <name evidence="13" type="ORF">ACFO8L_35080</name>
</gene>
<dbReference type="Gene3D" id="3.50.30.40">
    <property type="entry name" value="Ribonuclease E inhibitor RraA/RraA-like"/>
    <property type="match status" value="1"/>
</dbReference>
<dbReference type="EC" id="4.1.3.17" evidence="5"/>
<dbReference type="PANTHER" id="PTHR33254">
    <property type="entry name" value="4-HYDROXY-4-METHYL-2-OXOGLUTARATE ALDOLASE 3-RELATED"/>
    <property type="match status" value="1"/>
</dbReference>
<keyword evidence="14" id="KW-1185">Reference proteome</keyword>
<evidence type="ECO:0000256" key="7">
    <source>
        <dbReference type="ARBA" id="ARBA00016549"/>
    </source>
</evidence>
<evidence type="ECO:0000256" key="1">
    <source>
        <dbReference type="ARBA" id="ARBA00001342"/>
    </source>
</evidence>
<evidence type="ECO:0000256" key="4">
    <source>
        <dbReference type="ARBA" id="ARBA00011233"/>
    </source>
</evidence>
<comment type="similarity">
    <text evidence="3">Belongs to the class II aldolase/RraA-like family.</text>
</comment>
<sequence>MSTSALYDAGPFSSPFDDADVCDISDACDRLDIPAVRTGSIKPMYQGCAPIVGTVSTVTLVPGAGAPFDSLVEAFAGADVMLVDLGGRTDVQCWGTVLATAAGLSGVRAAVVNGAVRDTSDLAEMRFPTYAAGTHPAGMRGRLVFAGAGADVLIAGRPVSPGWVVAADLNGVVFFPADRADRVLALAREIAAAERDMLARVREAGDLTTALHLMANRTDTDRR</sequence>
<evidence type="ECO:0000313" key="13">
    <source>
        <dbReference type="EMBL" id="MFC4591362.1"/>
    </source>
</evidence>
<dbReference type="Proteomes" id="UP001595891">
    <property type="component" value="Unassembled WGS sequence"/>
</dbReference>
<organism evidence="13 14">
    <name type="scientific">Sphaerisporangium corydalis</name>
    <dbReference type="NCBI Taxonomy" id="1441875"/>
    <lineage>
        <taxon>Bacteria</taxon>
        <taxon>Bacillati</taxon>
        <taxon>Actinomycetota</taxon>
        <taxon>Actinomycetes</taxon>
        <taxon>Streptosporangiales</taxon>
        <taxon>Streptosporangiaceae</taxon>
        <taxon>Sphaerisporangium</taxon>
    </lineage>
</organism>
<dbReference type="CDD" id="cd16841">
    <property type="entry name" value="RraA_family"/>
    <property type="match status" value="1"/>
</dbReference>
<dbReference type="Pfam" id="PF03737">
    <property type="entry name" value="RraA-like"/>
    <property type="match status" value="1"/>
</dbReference>
<comment type="caution">
    <text evidence="13">The sequence shown here is derived from an EMBL/GenBank/DDBJ whole genome shotgun (WGS) entry which is preliminary data.</text>
</comment>
<dbReference type="InterPro" id="IPR005493">
    <property type="entry name" value="RraA/RraA-like"/>
</dbReference>
<name>A0ABV9ENY0_9ACTN</name>